<feature type="domain" description="Methyltransferase type 11" evidence="2">
    <location>
        <begin position="125"/>
        <end position="182"/>
    </location>
</feature>
<dbReference type="Gene3D" id="3.40.50.150">
    <property type="entry name" value="Vaccinia Virus protein VP39"/>
    <property type="match status" value="1"/>
</dbReference>
<dbReference type="EMBL" id="CAJNOJ010000167">
    <property type="protein sequence ID" value="CAF1232822.1"/>
    <property type="molecule type" value="Genomic_DNA"/>
</dbReference>
<dbReference type="Proteomes" id="UP000663828">
    <property type="component" value="Unassembled WGS sequence"/>
</dbReference>
<protein>
    <recommendedName>
        <fullName evidence="2">Methyltransferase type 11 domain-containing protein</fullName>
    </recommendedName>
</protein>
<dbReference type="Proteomes" id="UP000663852">
    <property type="component" value="Unassembled WGS sequence"/>
</dbReference>
<evidence type="ECO:0000313" key="5">
    <source>
        <dbReference type="Proteomes" id="UP000663828"/>
    </source>
</evidence>
<comment type="caution">
    <text evidence="3">The sequence shown here is derived from an EMBL/GenBank/DDBJ whole genome shotgun (WGS) entry which is preliminary data.</text>
</comment>
<evidence type="ECO:0000256" key="1">
    <source>
        <dbReference type="SAM" id="Phobius"/>
    </source>
</evidence>
<evidence type="ECO:0000259" key="2">
    <source>
        <dbReference type="Pfam" id="PF08241"/>
    </source>
</evidence>
<reference evidence="3" key="1">
    <citation type="submission" date="2021-02" db="EMBL/GenBank/DDBJ databases">
        <authorList>
            <person name="Nowell W R."/>
        </authorList>
    </citation>
    <scope>NUCLEOTIDE SEQUENCE</scope>
</reference>
<dbReference type="GO" id="GO:0008757">
    <property type="term" value="F:S-adenosylmethionine-dependent methyltransferase activity"/>
    <property type="evidence" value="ECO:0007669"/>
    <property type="project" value="InterPro"/>
</dbReference>
<dbReference type="InterPro" id="IPR013216">
    <property type="entry name" value="Methyltransf_11"/>
</dbReference>
<keyword evidence="5" id="KW-1185">Reference proteome</keyword>
<keyword evidence="1" id="KW-1133">Transmembrane helix</keyword>
<dbReference type="Pfam" id="PF08241">
    <property type="entry name" value="Methyltransf_11"/>
    <property type="match status" value="1"/>
</dbReference>
<sequence>MLSPKSLIILLICIIIILGIYIYRTPPIAPSYRSLTSSSKTCLESYDRHIFHKISFHSSMVHVTGPVMINYWIQNKTGFELGGPSHFTWAPLGVYEAALRLDVTNFAANTLWESNLKDNSDFVWKNHSKGKQYVRDAVDLKGIPSEFYDFVLASHVLEHIANPFKALLEWIRILKPNGVLLIILPLKTVTFDHKRDVVRLEHLIEDYQKQTTEADLSHLDEILRLHDLGIDQAAGNLEAFKARSLKNLENRGLHQHVYDQELLYYMFMCLNLDVKLQKIWDNNNLIIGQKR</sequence>
<evidence type="ECO:0000313" key="3">
    <source>
        <dbReference type="EMBL" id="CAF1232822.1"/>
    </source>
</evidence>
<dbReference type="InterPro" id="IPR029063">
    <property type="entry name" value="SAM-dependent_MTases_sf"/>
</dbReference>
<evidence type="ECO:0000313" key="4">
    <source>
        <dbReference type="EMBL" id="CAF1649032.1"/>
    </source>
</evidence>
<name>A0A814YQS0_ADIRI</name>
<dbReference type="OrthoDB" id="10017101at2759"/>
<evidence type="ECO:0000313" key="6">
    <source>
        <dbReference type="Proteomes" id="UP000663852"/>
    </source>
</evidence>
<organism evidence="3 6">
    <name type="scientific">Adineta ricciae</name>
    <name type="common">Rotifer</name>
    <dbReference type="NCBI Taxonomy" id="249248"/>
    <lineage>
        <taxon>Eukaryota</taxon>
        <taxon>Metazoa</taxon>
        <taxon>Spiralia</taxon>
        <taxon>Gnathifera</taxon>
        <taxon>Rotifera</taxon>
        <taxon>Eurotatoria</taxon>
        <taxon>Bdelloidea</taxon>
        <taxon>Adinetida</taxon>
        <taxon>Adinetidae</taxon>
        <taxon>Adineta</taxon>
    </lineage>
</organism>
<dbReference type="AlphaFoldDB" id="A0A814YQS0"/>
<dbReference type="CDD" id="cd02440">
    <property type="entry name" value="AdoMet_MTases"/>
    <property type="match status" value="1"/>
</dbReference>
<proteinExistence type="predicted"/>
<accession>A0A814YQS0</accession>
<dbReference type="EMBL" id="CAJNOR010009878">
    <property type="protein sequence ID" value="CAF1649032.1"/>
    <property type="molecule type" value="Genomic_DNA"/>
</dbReference>
<dbReference type="SUPFAM" id="SSF53335">
    <property type="entry name" value="S-adenosyl-L-methionine-dependent methyltransferases"/>
    <property type="match status" value="1"/>
</dbReference>
<gene>
    <name evidence="3" type="ORF">EDS130_LOCUS27028</name>
    <name evidence="4" type="ORF">XAT740_LOCUS54623</name>
</gene>
<feature type="transmembrane region" description="Helical" evidence="1">
    <location>
        <begin position="6"/>
        <end position="23"/>
    </location>
</feature>
<keyword evidence="1" id="KW-0812">Transmembrane</keyword>
<keyword evidence="1" id="KW-0472">Membrane</keyword>